<evidence type="ECO:0000313" key="1">
    <source>
        <dbReference type="EMBL" id="CAF1502247.1"/>
    </source>
</evidence>
<reference evidence="2" key="1">
    <citation type="submission" date="2021-02" db="EMBL/GenBank/DDBJ databases">
        <authorList>
            <person name="Nowell W R."/>
        </authorList>
    </citation>
    <scope>NUCLEOTIDE SEQUENCE</scope>
</reference>
<dbReference type="AlphaFoldDB" id="A0A819DF43"/>
<proteinExistence type="predicted"/>
<accession>A0A819DF43</accession>
<dbReference type="Proteomes" id="UP000663881">
    <property type="component" value="Unassembled WGS sequence"/>
</dbReference>
<comment type="caution">
    <text evidence="2">The sequence shown here is derived from an EMBL/GenBank/DDBJ whole genome shotgun (WGS) entry which is preliminary data.</text>
</comment>
<sequence>MIQTLKLRQQIKQRVIKELTPTSLIYEEATAKALIDREALASFPTTHEIYQTFASIRRKLVPPLPGSCMFDIPDQYKLTVNGERFRLFDESLFPASKRHGCQFHYSQCIFRQIQQLGLQRAYMQNEILRDLCRKLMSLTMMLEDTILDSYDEIRYHSRKLSGLPMEPLLNYFGKQWLSDIDIWNGSTISSRTTNCCE</sequence>
<dbReference type="EMBL" id="CAJOAY010001390">
    <property type="protein sequence ID" value="CAF3836687.1"/>
    <property type="molecule type" value="Genomic_DNA"/>
</dbReference>
<organism evidence="2 3">
    <name type="scientific">Adineta steineri</name>
    <dbReference type="NCBI Taxonomy" id="433720"/>
    <lineage>
        <taxon>Eukaryota</taxon>
        <taxon>Metazoa</taxon>
        <taxon>Spiralia</taxon>
        <taxon>Gnathifera</taxon>
        <taxon>Rotifera</taxon>
        <taxon>Eurotatoria</taxon>
        <taxon>Bdelloidea</taxon>
        <taxon>Adinetida</taxon>
        <taxon>Adinetidae</taxon>
        <taxon>Adineta</taxon>
    </lineage>
</organism>
<feature type="non-terminal residue" evidence="2">
    <location>
        <position position="1"/>
    </location>
</feature>
<dbReference type="EMBL" id="CAJNON010002173">
    <property type="protein sequence ID" value="CAF1502247.1"/>
    <property type="molecule type" value="Genomic_DNA"/>
</dbReference>
<evidence type="ECO:0000313" key="3">
    <source>
        <dbReference type="Proteomes" id="UP000663881"/>
    </source>
</evidence>
<evidence type="ECO:0000313" key="2">
    <source>
        <dbReference type="EMBL" id="CAF3836687.1"/>
    </source>
</evidence>
<dbReference type="OrthoDB" id="9974479at2759"/>
<protein>
    <submittedName>
        <fullName evidence="2">Uncharacterized protein</fullName>
    </submittedName>
</protein>
<dbReference type="Proteomes" id="UP000663891">
    <property type="component" value="Unassembled WGS sequence"/>
</dbReference>
<gene>
    <name evidence="2" type="ORF">OKA104_LOCUS20635</name>
    <name evidence="1" type="ORF">VCS650_LOCUS42310</name>
</gene>
<name>A0A819DF43_9BILA</name>